<comment type="caution">
    <text evidence="2">The sequence shown here is derived from an EMBL/GenBank/DDBJ whole genome shotgun (WGS) entry which is preliminary data.</text>
</comment>
<gene>
    <name evidence="2" type="ORF">O181_121607</name>
</gene>
<name>A0A9Q3KJ98_9BASI</name>
<protein>
    <submittedName>
        <fullName evidence="2">Uncharacterized protein</fullName>
    </submittedName>
</protein>
<dbReference type="EMBL" id="AVOT02111110">
    <property type="protein sequence ID" value="MBW0581892.1"/>
    <property type="molecule type" value="Genomic_DNA"/>
</dbReference>
<accession>A0A9Q3KJ98</accession>
<evidence type="ECO:0000313" key="3">
    <source>
        <dbReference type="Proteomes" id="UP000765509"/>
    </source>
</evidence>
<sequence length="216" mass="24395">MEDARVAPHSPRSVPTNVDVNSESEPIHDNILRAEPLPSGSNNNLSMPIQKLVQSSQRRGVGNMIKPLAGGHELLITHQEKTIELLGGWSPLSCKDKVKKIKNWLKNQSLLSIDQKKELEMTPALETEIPVASTSSKQAPEVSKDKLKGPQKKQRVPNSHQGKVKQKVNWHRPYPQGYRISKLEPSEVDSVFNMARTLMEFTAKEQERMNRTFPHK</sequence>
<reference evidence="2" key="1">
    <citation type="submission" date="2021-03" db="EMBL/GenBank/DDBJ databases">
        <title>Draft genome sequence of rust myrtle Austropuccinia psidii MF-1, a brazilian biotype.</title>
        <authorList>
            <person name="Quecine M.C."/>
            <person name="Pachon D.M.R."/>
            <person name="Bonatelli M.L."/>
            <person name="Correr F.H."/>
            <person name="Franceschini L.M."/>
            <person name="Leite T.F."/>
            <person name="Margarido G.R.A."/>
            <person name="Almeida C.A."/>
            <person name="Ferrarezi J.A."/>
            <person name="Labate C.A."/>
        </authorList>
    </citation>
    <scope>NUCLEOTIDE SEQUENCE</scope>
    <source>
        <strain evidence="2">MF-1</strain>
    </source>
</reference>
<organism evidence="2 3">
    <name type="scientific">Austropuccinia psidii MF-1</name>
    <dbReference type="NCBI Taxonomy" id="1389203"/>
    <lineage>
        <taxon>Eukaryota</taxon>
        <taxon>Fungi</taxon>
        <taxon>Dikarya</taxon>
        <taxon>Basidiomycota</taxon>
        <taxon>Pucciniomycotina</taxon>
        <taxon>Pucciniomycetes</taxon>
        <taxon>Pucciniales</taxon>
        <taxon>Sphaerophragmiaceae</taxon>
        <taxon>Austropuccinia</taxon>
    </lineage>
</organism>
<feature type="region of interest" description="Disordered" evidence="1">
    <location>
        <begin position="129"/>
        <end position="172"/>
    </location>
</feature>
<feature type="compositionally biased region" description="Polar residues" evidence="1">
    <location>
        <begin position="13"/>
        <end position="24"/>
    </location>
</feature>
<evidence type="ECO:0000313" key="2">
    <source>
        <dbReference type="EMBL" id="MBW0581892.1"/>
    </source>
</evidence>
<dbReference type="AlphaFoldDB" id="A0A9Q3KJ98"/>
<dbReference type="Proteomes" id="UP000765509">
    <property type="component" value="Unassembled WGS sequence"/>
</dbReference>
<feature type="region of interest" description="Disordered" evidence="1">
    <location>
        <begin position="1"/>
        <end position="25"/>
    </location>
</feature>
<proteinExistence type="predicted"/>
<keyword evidence="3" id="KW-1185">Reference proteome</keyword>
<evidence type="ECO:0000256" key="1">
    <source>
        <dbReference type="SAM" id="MobiDB-lite"/>
    </source>
</evidence>